<dbReference type="GO" id="GO:0016746">
    <property type="term" value="F:acyltransferase activity"/>
    <property type="evidence" value="ECO:0007669"/>
    <property type="project" value="UniProtKB-KW"/>
</dbReference>
<dbReference type="PANTHER" id="PTHR23416:SF78">
    <property type="entry name" value="LIPOPOLYSACCHARIDE BIOSYNTHESIS O-ACETYL TRANSFERASE WBBJ-RELATED"/>
    <property type="match status" value="1"/>
</dbReference>
<dbReference type="Gene3D" id="2.160.10.10">
    <property type="entry name" value="Hexapeptide repeat proteins"/>
    <property type="match status" value="2"/>
</dbReference>
<comment type="caution">
    <text evidence="3">The sequence shown here is derived from an EMBL/GenBank/DDBJ whole genome shotgun (WGS) entry which is preliminary data.</text>
</comment>
<keyword evidence="2" id="KW-0677">Repeat</keyword>
<dbReference type="InterPro" id="IPR001451">
    <property type="entry name" value="Hexapep"/>
</dbReference>
<dbReference type="InterPro" id="IPR011004">
    <property type="entry name" value="Trimer_LpxA-like_sf"/>
</dbReference>
<dbReference type="CDD" id="cd04647">
    <property type="entry name" value="LbH_MAT_like"/>
    <property type="match status" value="1"/>
</dbReference>
<evidence type="ECO:0000313" key="4">
    <source>
        <dbReference type="Proteomes" id="UP000660381"/>
    </source>
</evidence>
<dbReference type="Proteomes" id="UP000660381">
    <property type="component" value="Unassembled WGS sequence"/>
</dbReference>
<evidence type="ECO:0000256" key="2">
    <source>
        <dbReference type="ARBA" id="ARBA00022737"/>
    </source>
</evidence>
<dbReference type="InterPro" id="IPR018357">
    <property type="entry name" value="Hexapep_transf_CS"/>
</dbReference>
<dbReference type="EMBL" id="JACJTQ010000016">
    <property type="protein sequence ID" value="MBD2692554.1"/>
    <property type="molecule type" value="Genomic_DNA"/>
</dbReference>
<evidence type="ECO:0000313" key="3">
    <source>
        <dbReference type="EMBL" id="MBD2692554.1"/>
    </source>
</evidence>
<organism evidence="3 4">
    <name type="scientific">Anabaena catenula FACHB-362</name>
    <dbReference type="NCBI Taxonomy" id="2692877"/>
    <lineage>
        <taxon>Bacteria</taxon>
        <taxon>Bacillati</taxon>
        <taxon>Cyanobacteriota</taxon>
        <taxon>Cyanophyceae</taxon>
        <taxon>Nostocales</taxon>
        <taxon>Nostocaceae</taxon>
        <taxon>Anabaena</taxon>
    </lineage>
</organism>
<dbReference type="RefSeq" id="WP_190906935.1">
    <property type="nucleotide sequence ID" value="NZ_JACJTQ010000016.1"/>
</dbReference>
<name>A0ABR8J513_9NOST</name>
<protein>
    <submittedName>
        <fullName evidence="3">Acyltransferase</fullName>
    </submittedName>
</protein>
<dbReference type="Pfam" id="PF14602">
    <property type="entry name" value="Hexapep_2"/>
    <property type="match status" value="1"/>
</dbReference>
<reference evidence="3 4" key="1">
    <citation type="journal article" date="2020" name="ISME J.">
        <title>Comparative genomics reveals insights into cyanobacterial evolution and habitat adaptation.</title>
        <authorList>
            <person name="Chen M.Y."/>
            <person name="Teng W.K."/>
            <person name="Zhao L."/>
            <person name="Hu C.X."/>
            <person name="Zhou Y.K."/>
            <person name="Han B.P."/>
            <person name="Song L.R."/>
            <person name="Shu W.S."/>
        </authorList>
    </citation>
    <scope>NUCLEOTIDE SEQUENCE [LARGE SCALE GENOMIC DNA]</scope>
    <source>
        <strain evidence="3 4">FACHB-362</strain>
    </source>
</reference>
<dbReference type="InterPro" id="IPR051159">
    <property type="entry name" value="Hexapeptide_acetyltransf"/>
</dbReference>
<accession>A0ABR8J513</accession>
<dbReference type="SUPFAM" id="SSF51161">
    <property type="entry name" value="Trimeric LpxA-like enzymes"/>
    <property type="match status" value="2"/>
</dbReference>
<keyword evidence="1" id="KW-0808">Transferase</keyword>
<sequence>MNNWKHFSKLKRLKQLFFTTFLGDIPTIFGGVKLRNLLYRAIFSRIGSSVYIQDGVEFIGTDAIEIGDGVYIFKGVRIDGKGHENNIIHLENGVVVERNVLIGALDNTYIYIGQDTFIGPSVCIAGPGDVKIGKHCLIAAHTAIYANNHNFTDPTKLIKSQGSTRKGIVIEDDCWLGDGVKVLDGVTIGRGSVIGASAVVTKDIPPFSVAVGIPARVIKSRDGKELMNFTDSSLLTSS</sequence>
<keyword evidence="3" id="KW-0012">Acyltransferase</keyword>
<gene>
    <name evidence="3" type="ORF">H6G68_12430</name>
</gene>
<dbReference type="Pfam" id="PF00132">
    <property type="entry name" value="Hexapep"/>
    <property type="match status" value="1"/>
</dbReference>
<proteinExistence type="predicted"/>
<dbReference type="PROSITE" id="PS00101">
    <property type="entry name" value="HEXAPEP_TRANSFERASES"/>
    <property type="match status" value="1"/>
</dbReference>
<evidence type="ECO:0000256" key="1">
    <source>
        <dbReference type="ARBA" id="ARBA00022679"/>
    </source>
</evidence>
<keyword evidence="4" id="KW-1185">Reference proteome</keyword>
<dbReference type="PANTHER" id="PTHR23416">
    <property type="entry name" value="SIALIC ACID SYNTHASE-RELATED"/>
    <property type="match status" value="1"/>
</dbReference>